<gene>
    <name evidence="1" type="ORF">DFA_10331</name>
</gene>
<dbReference type="GeneID" id="14867549"/>
<dbReference type="RefSeq" id="XP_004354233.1">
    <property type="nucleotide sequence ID" value="XM_004354181.1"/>
</dbReference>
<dbReference type="KEGG" id="dfa:DFA_10331"/>
<reference evidence="2" key="1">
    <citation type="journal article" date="2011" name="Genome Res.">
        <title>Phylogeny-wide analysis of social amoeba genomes highlights ancient origins for complex intercellular communication.</title>
        <authorList>
            <person name="Heidel A.J."/>
            <person name="Lawal H.M."/>
            <person name="Felder M."/>
            <person name="Schilde C."/>
            <person name="Helps N.R."/>
            <person name="Tunggal B."/>
            <person name="Rivero F."/>
            <person name="John U."/>
            <person name="Schleicher M."/>
            <person name="Eichinger L."/>
            <person name="Platzer M."/>
            <person name="Noegel A.A."/>
            <person name="Schaap P."/>
            <person name="Gloeckner G."/>
        </authorList>
    </citation>
    <scope>NUCLEOTIDE SEQUENCE [LARGE SCALE GENOMIC DNA]</scope>
    <source>
        <strain evidence="2">SH3</strain>
    </source>
</reference>
<evidence type="ECO:0000313" key="1">
    <source>
        <dbReference type="EMBL" id="EGG15491.1"/>
    </source>
</evidence>
<name>F4Q9X2_CACFS</name>
<sequence>MVGYALFHDRLELLQYKISYYPYQNVEVLEMTNNKIREYARNNEILYLYCLDFNDPCQLLDMVRNCAEFVLLDRKWSRRYCQVCSRVFDNSCRVESIHPIFCSRRYIDLFSKILPDFGNQPIKIVRSLFQQTPKGNQMDEIFFF</sequence>
<dbReference type="AlphaFoldDB" id="F4Q9X2"/>
<organism evidence="1 2">
    <name type="scientific">Cavenderia fasciculata</name>
    <name type="common">Slime mold</name>
    <name type="synonym">Dictyostelium fasciculatum</name>
    <dbReference type="NCBI Taxonomy" id="261658"/>
    <lineage>
        <taxon>Eukaryota</taxon>
        <taxon>Amoebozoa</taxon>
        <taxon>Evosea</taxon>
        <taxon>Eumycetozoa</taxon>
        <taxon>Dictyostelia</taxon>
        <taxon>Acytosteliales</taxon>
        <taxon>Cavenderiaceae</taxon>
        <taxon>Cavenderia</taxon>
    </lineage>
</organism>
<proteinExistence type="predicted"/>
<accession>F4Q9X2</accession>
<keyword evidence="2" id="KW-1185">Reference proteome</keyword>
<protein>
    <submittedName>
        <fullName evidence="1">Uncharacterized protein</fullName>
    </submittedName>
</protein>
<dbReference type="EMBL" id="GL883026">
    <property type="protein sequence ID" value="EGG15491.1"/>
    <property type="molecule type" value="Genomic_DNA"/>
</dbReference>
<evidence type="ECO:0000313" key="2">
    <source>
        <dbReference type="Proteomes" id="UP000007797"/>
    </source>
</evidence>
<dbReference type="Proteomes" id="UP000007797">
    <property type="component" value="Unassembled WGS sequence"/>
</dbReference>